<name>A0ABQ9M405_HEVBR</name>
<keyword evidence="4" id="KW-0812">Transmembrane</keyword>
<keyword evidence="3" id="KW-0808">Transferase</keyword>
<dbReference type="PROSITE" id="PS50011">
    <property type="entry name" value="PROTEIN_KINASE_DOM"/>
    <property type="match status" value="1"/>
</dbReference>
<evidence type="ECO:0000256" key="2">
    <source>
        <dbReference type="ARBA" id="ARBA00022527"/>
    </source>
</evidence>
<keyword evidence="9" id="KW-1133">Transmembrane helix</keyword>
<dbReference type="InterPro" id="IPR000719">
    <property type="entry name" value="Prot_kinase_dom"/>
</dbReference>
<dbReference type="Proteomes" id="UP001174677">
    <property type="component" value="Chromosome 8"/>
</dbReference>
<dbReference type="InterPro" id="IPR017441">
    <property type="entry name" value="Protein_kinase_ATP_BS"/>
</dbReference>
<evidence type="ECO:0000256" key="4">
    <source>
        <dbReference type="ARBA" id="ARBA00022692"/>
    </source>
</evidence>
<proteinExistence type="predicted"/>
<comment type="subcellular location">
    <subcellularLocation>
        <location evidence="1">Membrane</location>
        <topology evidence="1">Single-pass type I membrane protein</topology>
    </subcellularLocation>
</comment>
<feature type="chain" id="PRO_5047166792" description="Protein kinase domain-containing protein" evidence="13">
    <location>
        <begin position="18"/>
        <end position="827"/>
    </location>
</feature>
<evidence type="ECO:0000256" key="12">
    <source>
        <dbReference type="PROSITE-ProRule" id="PRU10141"/>
    </source>
</evidence>
<keyword evidence="7" id="KW-0418">Kinase</keyword>
<keyword evidence="10" id="KW-0472">Membrane</keyword>
<dbReference type="Gene3D" id="1.10.510.10">
    <property type="entry name" value="Transferase(Phosphotransferase) domain 1"/>
    <property type="match status" value="1"/>
</dbReference>
<evidence type="ECO:0000313" key="15">
    <source>
        <dbReference type="EMBL" id="KAJ9175009.1"/>
    </source>
</evidence>
<evidence type="ECO:0000256" key="6">
    <source>
        <dbReference type="ARBA" id="ARBA00022741"/>
    </source>
</evidence>
<accession>A0ABQ9M405</accession>
<evidence type="ECO:0000256" key="13">
    <source>
        <dbReference type="SAM" id="SignalP"/>
    </source>
</evidence>
<keyword evidence="5 13" id="KW-0732">Signal</keyword>
<sequence>MFLVVLFFFCCTVPLSADELPYYVPSDNFAMDCSPSYSSSDFKSTSASEKKFNFSSVTRVYALDPHYRDVKPKVSACIFRKQFTYPFFVSIGPKFVRLYFKPITYSGLNLSKALFSVNIDRYRVLTTSESSYSKLPSDVSYFVREFCINTYSQILNVTFTPSSKISGAYAFFNKIEIVSMPSNLYIQENVPLPLIGQPSGYSMGNSTALEMMYRLNVGGDLIPQPEDTGMFRLWTRDADYFVSNEAGTSTIESEVEIKSSLLAPTYAAPVQVYASARAVEDVSASKYSARWSFPVDFGFYYLVRLHFCEISRKIQKEGRRVFHVYINNQTAEDHADIFHWSQGVGIPISRDYVVNFSRPGEGKKILSIAIASDNGSSAIHAGPILNGLEIFKLSDYFNNLAGNHPFGFGVRNSDFKDYAEDHCVLIGAARVLGWSVLATNFLFCFSSLVSNFKQRREKPREGKSSDYCRIFSLAEIKSATNNFADTLLIGTGGFGMVYKGTIDGGCTNVAIKRANPSSHQGLKEFQTEISMLSELRHTHLVSLIGYSMENKEMILVYDYMARGTLRDHLYKSQKPPLPWKQRLKICIGAARGLHYLHTGAKSIIIHRDIKSTNILLDEKWVAKVSDFGLSKTGPSAKTESKTKTHVSTMVKGTFGYLDPEYYRRQKLTEKSDVYSFGVVLFETLCSRPAVMPMVGIEEEEEYDEKANLAEWALHCCQMGTIDQIIDPYLKGKIDHECFRTFTDIAKKCLAEKGIERPSMGDVLCNLELAMQQQNAADLQEERDTKEAYGGMNGDVCMMIDGRQCICSNNSDKTPGVEFSEIMFPIGR</sequence>
<dbReference type="InterPro" id="IPR008271">
    <property type="entry name" value="Ser/Thr_kinase_AS"/>
</dbReference>
<keyword evidence="8 12" id="KW-0067">ATP-binding</keyword>
<evidence type="ECO:0000313" key="16">
    <source>
        <dbReference type="Proteomes" id="UP001174677"/>
    </source>
</evidence>
<dbReference type="InterPro" id="IPR011009">
    <property type="entry name" value="Kinase-like_dom_sf"/>
</dbReference>
<dbReference type="Pfam" id="PF12819">
    <property type="entry name" value="Malectin_like"/>
    <property type="match status" value="1"/>
</dbReference>
<dbReference type="PROSITE" id="PS00107">
    <property type="entry name" value="PROTEIN_KINASE_ATP"/>
    <property type="match status" value="1"/>
</dbReference>
<dbReference type="Gene3D" id="3.30.200.20">
    <property type="entry name" value="Phosphorylase Kinase, domain 1"/>
    <property type="match status" value="1"/>
</dbReference>
<protein>
    <recommendedName>
        <fullName evidence="14">Protein kinase domain-containing protein</fullName>
    </recommendedName>
</protein>
<dbReference type="EMBL" id="JARPOI010000008">
    <property type="protein sequence ID" value="KAJ9175009.1"/>
    <property type="molecule type" value="Genomic_DNA"/>
</dbReference>
<evidence type="ECO:0000256" key="8">
    <source>
        <dbReference type="ARBA" id="ARBA00022840"/>
    </source>
</evidence>
<dbReference type="SMART" id="SM00220">
    <property type="entry name" value="S_TKc"/>
    <property type="match status" value="1"/>
</dbReference>
<evidence type="ECO:0000256" key="5">
    <source>
        <dbReference type="ARBA" id="ARBA00022729"/>
    </source>
</evidence>
<keyword evidence="16" id="KW-1185">Reference proteome</keyword>
<dbReference type="PROSITE" id="PS00108">
    <property type="entry name" value="PROTEIN_KINASE_ST"/>
    <property type="match status" value="1"/>
</dbReference>
<evidence type="ECO:0000256" key="1">
    <source>
        <dbReference type="ARBA" id="ARBA00004479"/>
    </source>
</evidence>
<feature type="binding site" evidence="12">
    <location>
        <position position="512"/>
    </location>
    <ligand>
        <name>ATP</name>
        <dbReference type="ChEBI" id="CHEBI:30616"/>
    </ligand>
</feature>
<keyword evidence="2" id="KW-0723">Serine/threonine-protein kinase</keyword>
<dbReference type="InterPro" id="IPR001245">
    <property type="entry name" value="Ser-Thr/Tyr_kinase_cat_dom"/>
</dbReference>
<dbReference type="InterPro" id="IPR045272">
    <property type="entry name" value="ANXUR1/2-like"/>
</dbReference>
<evidence type="ECO:0000256" key="11">
    <source>
        <dbReference type="ARBA" id="ARBA00023180"/>
    </source>
</evidence>
<dbReference type="SUPFAM" id="SSF56112">
    <property type="entry name" value="Protein kinase-like (PK-like)"/>
    <property type="match status" value="1"/>
</dbReference>
<feature type="signal peptide" evidence="13">
    <location>
        <begin position="1"/>
        <end position="17"/>
    </location>
</feature>
<dbReference type="InterPro" id="IPR024788">
    <property type="entry name" value="Malectin-like_Carb-bd_dom"/>
</dbReference>
<evidence type="ECO:0000256" key="10">
    <source>
        <dbReference type="ARBA" id="ARBA00023136"/>
    </source>
</evidence>
<evidence type="ECO:0000256" key="9">
    <source>
        <dbReference type="ARBA" id="ARBA00022989"/>
    </source>
</evidence>
<evidence type="ECO:0000256" key="7">
    <source>
        <dbReference type="ARBA" id="ARBA00022777"/>
    </source>
</evidence>
<dbReference type="Gene3D" id="2.60.120.430">
    <property type="entry name" value="Galactose-binding lectin"/>
    <property type="match status" value="2"/>
</dbReference>
<evidence type="ECO:0000259" key="14">
    <source>
        <dbReference type="PROSITE" id="PS50011"/>
    </source>
</evidence>
<comment type="caution">
    <text evidence="15">The sequence shown here is derived from an EMBL/GenBank/DDBJ whole genome shotgun (WGS) entry which is preliminary data.</text>
</comment>
<feature type="domain" description="Protein kinase" evidence="14">
    <location>
        <begin position="483"/>
        <end position="768"/>
    </location>
</feature>
<keyword evidence="6 12" id="KW-0547">Nucleotide-binding</keyword>
<organism evidence="15 16">
    <name type="scientific">Hevea brasiliensis</name>
    <name type="common">Para rubber tree</name>
    <name type="synonym">Siphonia brasiliensis</name>
    <dbReference type="NCBI Taxonomy" id="3981"/>
    <lineage>
        <taxon>Eukaryota</taxon>
        <taxon>Viridiplantae</taxon>
        <taxon>Streptophyta</taxon>
        <taxon>Embryophyta</taxon>
        <taxon>Tracheophyta</taxon>
        <taxon>Spermatophyta</taxon>
        <taxon>Magnoliopsida</taxon>
        <taxon>eudicotyledons</taxon>
        <taxon>Gunneridae</taxon>
        <taxon>Pentapetalae</taxon>
        <taxon>rosids</taxon>
        <taxon>fabids</taxon>
        <taxon>Malpighiales</taxon>
        <taxon>Euphorbiaceae</taxon>
        <taxon>Crotonoideae</taxon>
        <taxon>Micrandreae</taxon>
        <taxon>Hevea</taxon>
    </lineage>
</organism>
<dbReference type="Pfam" id="PF07714">
    <property type="entry name" value="PK_Tyr_Ser-Thr"/>
    <property type="match status" value="1"/>
</dbReference>
<gene>
    <name evidence="15" type="ORF">P3X46_013596</name>
</gene>
<evidence type="ECO:0000256" key="3">
    <source>
        <dbReference type="ARBA" id="ARBA00022679"/>
    </source>
</evidence>
<dbReference type="PANTHER" id="PTHR27003:SF330">
    <property type="entry name" value="PROTEIN KINASE DOMAIN-CONTAINING PROTEIN"/>
    <property type="match status" value="1"/>
</dbReference>
<keyword evidence="11" id="KW-0325">Glycoprotein</keyword>
<reference evidence="15 16" key="1">
    <citation type="journal article" date="2023" name="Plant Biotechnol. J.">
        <title>Chromosome-level wild Hevea brasiliensis genome provides new tools for genomic-assisted breeding and valuable loci to elevate rubber yield.</title>
        <authorList>
            <person name="Cheng H."/>
            <person name="Song X."/>
            <person name="Hu Y."/>
            <person name="Wu T."/>
            <person name="Yang Q."/>
            <person name="An Z."/>
            <person name="Feng S."/>
            <person name="Deng Z."/>
            <person name="Wu W."/>
            <person name="Zeng X."/>
            <person name="Tu M."/>
            <person name="Wang X."/>
            <person name="Huang H."/>
        </authorList>
    </citation>
    <scope>NUCLEOTIDE SEQUENCE [LARGE SCALE GENOMIC DNA]</scope>
    <source>
        <strain evidence="15">MT/VB/25A 57/8</strain>
    </source>
</reference>
<dbReference type="PANTHER" id="PTHR27003">
    <property type="entry name" value="OS07G0166700 PROTEIN"/>
    <property type="match status" value="1"/>
</dbReference>
<dbReference type="CDD" id="cd14066">
    <property type="entry name" value="STKc_IRAK"/>
    <property type="match status" value="1"/>
</dbReference>